<organism evidence="3 4">
    <name type="scientific">Thermosporothrix hazakensis</name>
    <dbReference type="NCBI Taxonomy" id="644383"/>
    <lineage>
        <taxon>Bacteria</taxon>
        <taxon>Bacillati</taxon>
        <taxon>Chloroflexota</taxon>
        <taxon>Ktedonobacteria</taxon>
        <taxon>Ktedonobacterales</taxon>
        <taxon>Thermosporotrichaceae</taxon>
        <taxon>Thermosporothrix</taxon>
    </lineage>
</organism>
<gene>
    <name evidence="3" type="ORF">EI42_03778</name>
</gene>
<dbReference type="InterPro" id="IPR011659">
    <property type="entry name" value="WD40"/>
</dbReference>
<proteinExistence type="inferred from homology"/>
<sequence>MKRSRYFHTPLLLLALSLLLTACLGPNNQQTKLDNGANIEINKDIKLAGKLYLTLNRNLYMLDSSGSLKQLTKGLDVRDPAISPDGKNIAFEIRHKNYSEIAIMPAGGGTPKVILSGNGKFVGHDTNGDGTDDFVDTSYAWYAQPIWRDNTHLIFLSDIWKYQYWPNADEGRSFAARSLELMAFSADINNPTLQQINAYTVGDYPDVLQPVTYAITGDGGHRDISLRPNHPDQIIFTNYQYDSSNEHQLIQICLQYVDGIKNAPPTETYRPGLNGIQRDPSLALTPQQTDMANMLPSFSPDGNTIAYIKKPNVTNSQAELRVMPVIDDSLLQTPNEQETTQKALQPYDQSTLILSGEYVTQPAWTPDGKYISYISYSDHTFQLSLIEVAKENGKYSKKGEPTTLIKSTDPKAQINADSRFIWTK</sequence>
<evidence type="ECO:0000313" key="3">
    <source>
        <dbReference type="EMBL" id="PZW26626.1"/>
    </source>
</evidence>
<dbReference type="Gene3D" id="2.120.10.30">
    <property type="entry name" value="TolB, C-terminal domain"/>
    <property type="match status" value="2"/>
</dbReference>
<evidence type="ECO:0000313" key="4">
    <source>
        <dbReference type="Proteomes" id="UP000248806"/>
    </source>
</evidence>
<evidence type="ECO:0000256" key="1">
    <source>
        <dbReference type="ARBA" id="ARBA00009820"/>
    </source>
</evidence>
<accession>A0A326UGK3</accession>
<dbReference type="PROSITE" id="PS51257">
    <property type="entry name" value="PROKAR_LIPOPROTEIN"/>
    <property type="match status" value="1"/>
</dbReference>
<reference evidence="3 4" key="1">
    <citation type="submission" date="2018-06" db="EMBL/GenBank/DDBJ databases">
        <title>Genomic Encyclopedia of Archaeal and Bacterial Type Strains, Phase II (KMG-II): from individual species to whole genera.</title>
        <authorList>
            <person name="Goeker M."/>
        </authorList>
    </citation>
    <scope>NUCLEOTIDE SEQUENCE [LARGE SCALE GENOMIC DNA]</scope>
    <source>
        <strain evidence="3 4">ATCC BAA-1881</strain>
    </source>
</reference>
<dbReference type="OrthoDB" id="139813at2"/>
<dbReference type="RefSeq" id="WP_111324131.1">
    <property type="nucleotide sequence ID" value="NZ_BIFX01000001.1"/>
</dbReference>
<dbReference type="EMBL" id="QKUF01000014">
    <property type="protein sequence ID" value="PZW26626.1"/>
    <property type="molecule type" value="Genomic_DNA"/>
</dbReference>
<dbReference type="PANTHER" id="PTHR36842:SF1">
    <property type="entry name" value="PROTEIN TOLB"/>
    <property type="match status" value="1"/>
</dbReference>
<dbReference type="InterPro" id="IPR011042">
    <property type="entry name" value="6-blade_b-propeller_TolB-like"/>
</dbReference>
<comment type="similarity">
    <text evidence="1">Belongs to the TolB family.</text>
</comment>
<dbReference type="PANTHER" id="PTHR36842">
    <property type="entry name" value="PROTEIN TOLB HOMOLOG"/>
    <property type="match status" value="1"/>
</dbReference>
<keyword evidence="2" id="KW-0732">Signal</keyword>
<evidence type="ECO:0000256" key="2">
    <source>
        <dbReference type="SAM" id="SignalP"/>
    </source>
</evidence>
<keyword evidence="4" id="KW-1185">Reference proteome</keyword>
<comment type="caution">
    <text evidence="3">The sequence shown here is derived from an EMBL/GenBank/DDBJ whole genome shotgun (WGS) entry which is preliminary data.</text>
</comment>
<protein>
    <submittedName>
        <fullName evidence="3">WD40 repeat protein</fullName>
    </submittedName>
</protein>
<name>A0A326UGK3_THEHA</name>
<dbReference type="Pfam" id="PF07676">
    <property type="entry name" value="PD40"/>
    <property type="match status" value="3"/>
</dbReference>
<feature type="signal peptide" evidence="2">
    <location>
        <begin position="1"/>
        <end position="22"/>
    </location>
</feature>
<dbReference type="SUPFAM" id="SSF69304">
    <property type="entry name" value="Tricorn protease N-terminal domain"/>
    <property type="match status" value="1"/>
</dbReference>
<dbReference type="Proteomes" id="UP000248806">
    <property type="component" value="Unassembled WGS sequence"/>
</dbReference>
<dbReference type="AlphaFoldDB" id="A0A326UGK3"/>
<feature type="chain" id="PRO_5016241613" evidence="2">
    <location>
        <begin position="23"/>
        <end position="424"/>
    </location>
</feature>